<dbReference type="RefSeq" id="WP_188615310.1">
    <property type="nucleotide sequence ID" value="NZ_BMJT01000008.1"/>
</dbReference>
<feature type="transmembrane region" description="Helical" evidence="6">
    <location>
        <begin position="6"/>
        <end position="26"/>
    </location>
</feature>
<dbReference type="GO" id="GO:0008233">
    <property type="term" value="F:peptidase activity"/>
    <property type="evidence" value="ECO:0007669"/>
    <property type="project" value="UniProtKB-KW"/>
</dbReference>
<dbReference type="Pfam" id="PF01546">
    <property type="entry name" value="Peptidase_M20"/>
    <property type="match status" value="1"/>
</dbReference>
<evidence type="ECO:0000256" key="5">
    <source>
        <dbReference type="ARBA" id="ARBA00022833"/>
    </source>
</evidence>
<dbReference type="Proteomes" id="UP000616608">
    <property type="component" value="Unassembled WGS sequence"/>
</dbReference>
<dbReference type="Pfam" id="PF07687">
    <property type="entry name" value="M20_dimer"/>
    <property type="match status" value="1"/>
</dbReference>
<comment type="similarity">
    <text evidence="1">Belongs to the peptidase M20A family.</text>
</comment>
<reference evidence="8" key="1">
    <citation type="journal article" date="2014" name="Int. J. Syst. Evol. Microbiol.">
        <title>Complete genome sequence of Corynebacterium casei LMG S-19264T (=DSM 44701T), isolated from a smear-ripened cheese.</title>
        <authorList>
            <consortium name="US DOE Joint Genome Institute (JGI-PGF)"/>
            <person name="Walter F."/>
            <person name="Albersmeier A."/>
            <person name="Kalinowski J."/>
            <person name="Ruckert C."/>
        </authorList>
    </citation>
    <scope>NUCLEOTIDE SEQUENCE</scope>
    <source>
        <strain evidence="8">CGMCC 1.15760</strain>
    </source>
</reference>
<dbReference type="InterPro" id="IPR002933">
    <property type="entry name" value="Peptidase_M20"/>
</dbReference>
<accession>A0A917G8E5</accession>
<dbReference type="Gene3D" id="3.30.70.360">
    <property type="match status" value="1"/>
</dbReference>
<evidence type="ECO:0000313" key="8">
    <source>
        <dbReference type="EMBL" id="GGG28666.1"/>
    </source>
</evidence>
<keyword evidence="3" id="KW-0479">Metal-binding</keyword>
<evidence type="ECO:0000256" key="6">
    <source>
        <dbReference type="SAM" id="Phobius"/>
    </source>
</evidence>
<keyword evidence="2" id="KW-0645">Protease</keyword>
<dbReference type="PIRSF" id="PIRSF036696">
    <property type="entry name" value="ACY-1"/>
    <property type="match status" value="1"/>
</dbReference>
<evidence type="ECO:0000256" key="1">
    <source>
        <dbReference type="ARBA" id="ARBA00006247"/>
    </source>
</evidence>
<evidence type="ECO:0000313" key="9">
    <source>
        <dbReference type="Proteomes" id="UP000616608"/>
    </source>
</evidence>
<dbReference type="InterPro" id="IPR001261">
    <property type="entry name" value="ArgE/DapE_CS"/>
</dbReference>
<keyword evidence="6" id="KW-0812">Transmembrane</keyword>
<evidence type="ECO:0000256" key="2">
    <source>
        <dbReference type="ARBA" id="ARBA00022670"/>
    </source>
</evidence>
<name>A0A917G8E5_9BACI</name>
<dbReference type="SUPFAM" id="SSF53187">
    <property type="entry name" value="Zn-dependent exopeptidases"/>
    <property type="match status" value="1"/>
</dbReference>
<dbReference type="EMBL" id="BMJT01000008">
    <property type="protein sequence ID" value="GGG28666.1"/>
    <property type="molecule type" value="Genomic_DNA"/>
</dbReference>
<dbReference type="InterPro" id="IPR036264">
    <property type="entry name" value="Bact_exopeptidase_dim_dom"/>
</dbReference>
<dbReference type="GO" id="GO:0006508">
    <property type="term" value="P:proteolysis"/>
    <property type="evidence" value="ECO:0007669"/>
    <property type="project" value="UniProtKB-KW"/>
</dbReference>
<dbReference type="Gene3D" id="3.40.630.10">
    <property type="entry name" value="Zn peptidases"/>
    <property type="match status" value="1"/>
</dbReference>
<comment type="caution">
    <text evidence="8">The sequence shown here is derived from an EMBL/GenBank/DDBJ whole genome shotgun (WGS) entry which is preliminary data.</text>
</comment>
<keyword evidence="9" id="KW-1185">Reference proteome</keyword>
<evidence type="ECO:0000256" key="3">
    <source>
        <dbReference type="ARBA" id="ARBA00022723"/>
    </source>
</evidence>
<dbReference type="PANTHER" id="PTHR45962">
    <property type="entry name" value="N-FATTY-ACYL-AMINO ACID SYNTHASE/HYDROLASE PM20D1"/>
    <property type="match status" value="1"/>
</dbReference>
<evidence type="ECO:0000256" key="4">
    <source>
        <dbReference type="ARBA" id="ARBA00022801"/>
    </source>
</evidence>
<feature type="domain" description="Peptidase M20 dimerisation" evidence="7">
    <location>
        <begin position="237"/>
        <end position="383"/>
    </location>
</feature>
<dbReference type="AlphaFoldDB" id="A0A917G8E5"/>
<dbReference type="PROSITE" id="PS00758">
    <property type="entry name" value="ARGE_DAPE_CPG2_1"/>
    <property type="match status" value="1"/>
</dbReference>
<dbReference type="PANTHER" id="PTHR45962:SF1">
    <property type="entry name" value="N-FATTY-ACYL-AMINO ACID SYNTHASE_HYDROLASE PM20D1"/>
    <property type="match status" value="1"/>
</dbReference>
<keyword evidence="5" id="KW-0862">Zinc</keyword>
<evidence type="ECO:0000259" key="7">
    <source>
        <dbReference type="Pfam" id="PF07687"/>
    </source>
</evidence>
<protein>
    <submittedName>
        <fullName evidence="8">Peptidase M20</fullName>
    </submittedName>
</protein>
<keyword evidence="4" id="KW-0378">Hydrolase</keyword>
<sequence length="483" mass="53485">MKKKIIISIVAIFVIFIGFTVTKTLLAKSKQPTAKQQTHTLDENRIINNLSSAVKIKTISYENRDQIDYSEFDKFIRFLAETYPLVHENLSLERINEYSLIYRWEGTNPKARPIGLAAHYDVVPVLKGTENDWEEEAFSGTITEEFVWGRGTLDDKVGVIGILEAAEQLVKEGYQPPQDIYLLFGHDEEIGGDEGAAKITDYLNEQNIQLAYVMDEGGAIVTNMVPGIKAPVGVIGVAEKGMADVTLTTTGSGGHSSQPATITNVGRISKAIAKLEEQQFKAHFDGPTKELFEFVAPEMSFGYKYVFENTWLFQPVITKILLGKPATAAVMRSTIAPTIFHAGEKANVLPEKAQANINVRVMPQDTLESLQKDIEKIIDDEAIDVTVEGNEASPVSSTSNGAFQAIQQAARDTYPDAIIAPYIMIAGSDAKHYARAADDTYRFLPIMMEEDGLQKMHGTNERITKDAMIKAVAFYMTLLQETK</sequence>
<dbReference type="InterPro" id="IPR047177">
    <property type="entry name" value="Pept_M20A"/>
</dbReference>
<dbReference type="FunFam" id="3.40.630.10:FF:000027">
    <property type="entry name" value="N-fatty-acyl-amino acid synthase/hydrolase PM20D1"/>
    <property type="match status" value="1"/>
</dbReference>
<proteinExistence type="inferred from homology"/>
<dbReference type="SUPFAM" id="SSF55031">
    <property type="entry name" value="Bacterial exopeptidase dimerisation domain"/>
    <property type="match status" value="1"/>
</dbReference>
<dbReference type="Gene3D" id="1.10.150.900">
    <property type="match status" value="1"/>
</dbReference>
<dbReference type="InterPro" id="IPR011650">
    <property type="entry name" value="Peptidase_M20_dimer"/>
</dbReference>
<organism evidence="8 9">
    <name type="scientific">Lysinibacillus alkalisoli</name>
    <dbReference type="NCBI Taxonomy" id="1911548"/>
    <lineage>
        <taxon>Bacteria</taxon>
        <taxon>Bacillati</taxon>
        <taxon>Bacillota</taxon>
        <taxon>Bacilli</taxon>
        <taxon>Bacillales</taxon>
        <taxon>Bacillaceae</taxon>
        <taxon>Lysinibacillus</taxon>
    </lineage>
</organism>
<keyword evidence="6" id="KW-0472">Membrane</keyword>
<gene>
    <name evidence="8" type="ORF">GCM10007425_24080</name>
</gene>
<reference evidence="8" key="2">
    <citation type="submission" date="2020-09" db="EMBL/GenBank/DDBJ databases">
        <authorList>
            <person name="Sun Q."/>
            <person name="Zhou Y."/>
        </authorList>
    </citation>
    <scope>NUCLEOTIDE SEQUENCE</scope>
    <source>
        <strain evidence="8">CGMCC 1.15760</strain>
    </source>
</reference>
<keyword evidence="6" id="KW-1133">Transmembrane helix</keyword>
<dbReference type="GO" id="GO:0046872">
    <property type="term" value="F:metal ion binding"/>
    <property type="evidence" value="ECO:0007669"/>
    <property type="project" value="UniProtKB-KW"/>
</dbReference>